<gene>
    <name evidence="2" type="ORF">LTR69_008660</name>
</gene>
<keyword evidence="3" id="KW-1185">Reference proteome</keyword>
<name>A0ABR0J210_9EURO</name>
<organism evidence="2 3">
    <name type="scientific">Exophiala sideris</name>
    <dbReference type="NCBI Taxonomy" id="1016849"/>
    <lineage>
        <taxon>Eukaryota</taxon>
        <taxon>Fungi</taxon>
        <taxon>Dikarya</taxon>
        <taxon>Ascomycota</taxon>
        <taxon>Pezizomycotina</taxon>
        <taxon>Eurotiomycetes</taxon>
        <taxon>Chaetothyriomycetidae</taxon>
        <taxon>Chaetothyriales</taxon>
        <taxon>Herpotrichiellaceae</taxon>
        <taxon>Exophiala</taxon>
    </lineage>
</organism>
<dbReference type="Pfam" id="PF01965">
    <property type="entry name" value="DJ-1_PfpI"/>
    <property type="match status" value="1"/>
</dbReference>
<proteinExistence type="predicted"/>
<dbReference type="Gene3D" id="3.40.50.880">
    <property type="match status" value="1"/>
</dbReference>
<evidence type="ECO:0000313" key="2">
    <source>
        <dbReference type="EMBL" id="KAK5054753.1"/>
    </source>
</evidence>
<comment type="caution">
    <text evidence="2">The sequence shown here is derived from an EMBL/GenBank/DDBJ whole genome shotgun (WGS) entry which is preliminary data.</text>
</comment>
<dbReference type="Proteomes" id="UP001345691">
    <property type="component" value="Unassembled WGS sequence"/>
</dbReference>
<reference evidence="2 3" key="1">
    <citation type="submission" date="2023-08" db="EMBL/GenBank/DDBJ databases">
        <title>Black Yeasts Isolated from many extreme environments.</title>
        <authorList>
            <person name="Coleine C."/>
            <person name="Stajich J.E."/>
            <person name="Selbmann L."/>
        </authorList>
    </citation>
    <scope>NUCLEOTIDE SEQUENCE [LARGE SCALE GENOMIC DNA]</scope>
    <source>
        <strain evidence="2 3">CCFEE 6328</strain>
    </source>
</reference>
<dbReference type="PANTHER" id="PTHR43130">
    <property type="entry name" value="ARAC-FAMILY TRANSCRIPTIONAL REGULATOR"/>
    <property type="match status" value="1"/>
</dbReference>
<dbReference type="EMBL" id="JAVRRF010000022">
    <property type="protein sequence ID" value="KAK5054753.1"/>
    <property type="molecule type" value="Genomic_DNA"/>
</dbReference>
<evidence type="ECO:0000313" key="3">
    <source>
        <dbReference type="Proteomes" id="UP001345691"/>
    </source>
</evidence>
<dbReference type="InterPro" id="IPR002818">
    <property type="entry name" value="DJ-1/PfpI"/>
</dbReference>
<feature type="domain" description="DJ-1/PfpI" evidence="1">
    <location>
        <begin position="61"/>
        <end position="196"/>
    </location>
</feature>
<protein>
    <recommendedName>
        <fullName evidence="1">DJ-1/PfpI domain-containing protein</fullName>
    </recommendedName>
</protein>
<accession>A0ABR0J210</accession>
<sequence>MAASFDLAKPNRTIQVGVILMDSETEILDVAPVDLLYGMSKTLVNDFGDSFLPPNLKEQALDMDFHWVNQTGKTARLTGGAKVQPTDDFTTCPPLDIVIMGAHKQSYNANETELAFVRKSYETCSAFITICGGFQTALQAGLFEGKTVTAPRLFLPHLREAAPQTKWVAKRWQRDGKLWTSGTLLNGLDLIRAFVTEYWGGEGSLADFCVELGHFPNRDVDYKDTTSQL</sequence>
<evidence type="ECO:0000259" key="1">
    <source>
        <dbReference type="Pfam" id="PF01965"/>
    </source>
</evidence>
<dbReference type="InterPro" id="IPR029062">
    <property type="entry name" value="Class_I_gatase-like"/>
</dbReference>
<dbReference type="PANTHER" id="PTHR43130:SF7">
    <property type="entry name" value="DJ-1_PFPI DOMAIN-CONTAINING PROTEIN"/>
    <property type="match status" value="1"/>
</dbReference>
<dbReference type="InterPro" id="IPR052158">
    <property type="entry name" value="INH-QAR"/>
</dbReference>
<dbReference type="SUPFAM" id="SSF52317">
    <property type="entry name" value="Class I glutamine amidotransferase-like"/>
    <property type="match status" value="1"/>
</dbReference>